<evidence type="ECO:0000313" key="2">
    <source>
        <dbReference type="Proteomes" id="UP000069526"/>
    </source>
</evidence>
<accession>A0A116P8F1</accession>
<sequence length="160" mass="19062">MTLQYEQELYTLTSDFYNDYPNSSFPELLTPHGNRTYNCIIVEYKDYFICIPFRSHMRHKNGYHFKNTQRSRRVLSGLDYSKMVIIKNSSKYLSTNQALVDNDEYVEAVTNSERIISEATKYLDDYINHNKNIITLNSQEYIKKYSYSTLSYFHDILQIP</sequence>
<organism evidence="1 2">
    <name type="scientific">Streptococcus suis</name>
    <dbReference type="NCBI Taxonomy" id="1307"/>
    <lineage>
        <taxon>Bacteria</taxon>
        <taxon>Bacillati</taxon>
        <taxon>Bacillota</taxon>
        <taxon>Bacilli</taxon>
        <taxon>Lactobacillales</taxon>
        <taxon>Streptococcaceae</taxon>
        <taxon>Streptococcus</taxon>
    </lineage>
</organism>
<protein>
    <submittedName>
        <fullName evidence="1">Uncharacterized protein</fullName>
    </submittedName>
</protein>
<dbReference type="RefSeq" id="WP_044766677.1">
    <property type="nucleotide sequence ID" value="NZ_CEIH01000030.1"/>
</dbReference>
<dbReference type="Proteomes" id="UP000069526">
    <property type="component" value="Unassembled WGS sequence"/>
</dbReference>
<reference evidence="1 2" key="1">
    <citation type="submission" date="2016-02" db="EMBL/GenBank/DDBJ databases">
        <authorList>
            <consortium name="Pathogen Informatics"/>
        </authorList>
    </citation>
    <scope>NUCLEOTIDE SEQUENCE [LARGE SCALE GENOMIC DNA]</scope>
    <source>
        <strain evidence="1 2">SS1013</strain>
    </source>
</reference>
<dbReference type="NCBIfam" id="NF047358">
    <property type="entry name" value="TenpIN"/>
    <property type="match status" value="1"/>
</dbReference>
<evidence type="ECO:0000313" key="1">
    <source>
        <dbReference type="EMBL" id="CYW43867.1"/>
    </source>
</evidence>
<dbReference type="EMBL" id="FIJK01000042">
    <property type="protein sequence ID" value="CYW43867.1"/>
    <property type="molecule type" value="Genomic_DNA"/>
</dbReference>
<dbReference type="CDD" id="cd17493">
    <property type="entry name" value="toxin_TenpN"/>
    <property type="match status" value="1"/>
</dbReference>
<proteinExistence type="predicted"/>
<dbReference type="InterPro" id="IPR049929">
    <property type="entry name" value="TenpN-like"/>
</dbReference>
<gene>
    <name evidence="1" type="ORF">ERS132539_01609</name>
</gene>
<name>A0A116P8F1_STRSU</name>
<dbReference type="AlphaFoldDB" id="A0A116P8F1"/>